<reference evidence="20" key="2">
    <citation type="submission" date="2023-04" db="EMBL/GenBank/DDBJ databases">
        <authorList>
            <person name="Bu L."/>
            <person name="Lu L."/>
            <person name="Laidemitt M.R."/>
            <person name="Zhang S.M."/>
            <person name="Mutuku M."/>
            <person name="Mkoji G."/>
            <person name="Steinauer M."/>
            <person name="Loker E.S."/>
        </authorList>
    </citation>
    <scope>NUCLEOTIDE SEQUENCE</scope>
    <source>
        <strain evidence="20">KasaAsao</strain>
        <tissue evidence="20">Whole Snail</tissue>
    </source>
</reference>
<dbReference type="SUPFAM" id="SSF47027">
    <property type="entry name" value="Acyl-CoA binding protein"/>
    <property type="match status" value="1"/>
</dbReference>
<keyword evidence="7" id="KW-0333">Golgi apparatus</keyword>
<evidence type="ECO:0000256" key="16">
    <source>
        <dbReference type="ARBA" id="ARBA00080905"/>
    </source>
</evidence>
<dbReference type="GO" id="GO:0006694">
    <property type="term" value="P:steroid biosynthetic process"/>
    <property type="evidence" value="ECO:0007669"/>
    <property type="project" value="UniProtKB-KW"/>
</dbReference>
<dbReference type="GO" id="GO:0005739">
    <property type="term" value="C:mitochondrion"/>
    <property type="evidence" value="ECO:0007669"/>
    <property type="project" value="UniProtKB-SubCell"/>
</dbReference>
<dbReference type="Pfam" id="PF00887">
    <property type="entry name" value="ACBP"/>
    <property type="match status" value="1"/>
</dbReference>
<dbReference type="EMBL" id="JASAOG010000074">
    <property type="protein sequence ID" value="KAK0054824.1"/>
    <property type="molecule type" value="Genomic_DNA"/>
</dbReference>
<evidence type="ECO:0000313" key="21">
    <source>
        <dbReference type="Proteomes" id="UP001233172"/>
    </source>
</evidence>
<evidence type="ECO:0000256" key="2">
    <source>
        <dbReference type="ARBA" id="ARBA00004255"/>
    </source>
</evidence>
<feature type="region of interest" description="Disordered" evidence="17">
    <location>
        <begin position="244"/>
        <end position="289"/>
    </location>
</feature>
<dbReference type="InterPro" id="IPR035984">
    <property type="entry name" value="Acyl-CoA-binding_sf"/>
</dbReference>
<evidence type="ECO:0000259" key="18">
    <source>
        <dbReference type="PROSITE" id="PS50866"/>
    </source>
</evidence>
<dbReference type="InterPro" id="IPR009038">
    <property type="entry name" value="GOLD_dom"/>
</dbReference>
<dbReference type="Proteomes" id="UP001233172">
    <property type="component" value="Unassembled WGS sequence"/>
</dbReference>
<keyword evidence="11" id="KW-0472">Membrane</keyword>
<keyword evidence="21" id="KW-1185">Reference proteome</keyword>
<dbReference type="PROSITE" id="PS50866">
    <property type="entry name" value="GOLD"/>
    <property type="match status" value="1"/>
</dbReference>
<dbReference type="InterPro" id="IPR000582">
    <property type="entry name" value="Acyl-CoA-binding_protein"/>
</dbReference>
<feature type="compositionally biased region" description="Acidic residues" evidence="17">
    <location>
        <begin position="443"/>
        <end position="452"/>
    </location>
</feature>
<sequence length="531" mass="60244">MATTAAQNIVNGIEKLNVSVDDDSKTSATSLSGDAYKDKWGFSLEEVFKIALKFFKEKEGKALQLTYQSKLKLVALSKQATFGKFRPDLLPDVGFLDVVGNDRRQAWQALADMSKEAAMAEFVQKMADSCSLFQPYVEAHKAEKEEADRKQQEEEEKLKQEEEEKKRKETEEVARLAQETEKKKQLEQELQIRAALNQQTQAQFRQYAEQQFPNSKAQQDDLIKQLQDQHFQQYMQQVYQQQLLQQQQQQNSSTPNGDSSNSNSTSEHTKTAASPIPDGVTPISPCGDDEEAAITSVPKIVPASLWTRKDLKEFKDGLRSSKENVVRIGSLATATTGMAFQKLPFSLKSHIYIPEQIENFPLAAASMWTRKDIKEFKESLVKDKESVIKIGSGETVTVRVPTHEDGTCLFWEFATDHYDIGFGVYFEWTVSQTNTVSVHVSESSDEDDEEEEGAKPEEGKAGDVEKGPGSKKAENRPPTDEIIPVYRRDCHEEVYCGSHTYPGQGVYLLKFDNSYSLWRSKTLYYRVYYSR</sequence>
<dbReference type="PANTHER" id="PTHR22973:SF12">
    <property type="entry name" value="LD35087P"/>
    <property type="match status" value="1"/>
</dbReference>
<keyword evidence="5" id="KW-0752">Steroid biosynthesis</keyword>
<dbReference type="Gene3D" id="2.60.120.680">
    <property type="entry name" value="GOLD domain"/>
    <property type="match status" value="1"/>
</dbReference>
<evidence type="ECO:0000256" key="1">
    <source>
        <dbReference type="ARBA" id="ARBA00004173"/>
    </source>
</evidence>
<dbReference type="InterPro" id="IPR014352">
    <property type="entry name" value="FERM/acyl-CoA-bd_prot_sf"/>
</dbReference>
<feature type="compositionally biased region" description="Basic and acidic residues" evidence="17">
    <location>
        <begin position="453"/>
        <end position="479"/>
    </location>
</feature>
<evidence type="ECO:0000256" key="4">
    <source>
        <dbReference type="ARBA" id="ARBA00022553"/>
    </source>
</evidence>
<dbReference type="PROSITE" id="PS51228">
    <property type="entry name" value="ACB_2"/>
    <property type="match status" value="1"/>
</dbReference>
<dbReference type="Pfam" id="PF13897">
    <property type="entry name" value="GOLD_2"/>
    <property type="match status" value="1"/>
</dbReference>
<dbReference type="SUPFAM" id="SSF101576">
    <property type="entry name" value="Supernatant protein factor (SPF), C-terminal domain"/>
    <property type="match status" value="1"/>
</dbReference>
<comment type="function">
    <text evidence="12">Involved in the maintenance of Golgi structure by interacting with giantin, affecting protein transport between the endoplasmic reticulum and Golgi. Involved in hormone-induced steroid biosynthesis in testicular Leydig cells. Recruits PI4KB to the Golgi apparatus membrane; enhances the enzyme activity of PI4KB activity via its membrane recruitment thereby increasing the local concentration of the substrate in the vicinity of the kinase.</text>
</comment>
<accession>A0AAD8BHR5</accession>
<evidence type="ECO:0000256" key="14">
    <source>
        <dbReference type="ARBA" id="ARBA00076235"/>
    </source>
</evidence>
<evidence type="ECO:0000256" key="3">
    <source>
        <dbReference type="ARBA" id="ARBA00022516"/>
    </source>
</evidence>
<evidence type="ECO:0000256" key="11">
    <source>
        <dbReference type="ARBA" id="ARBA00023136"/>
    </source>
</evidence>
<feature type="compositionally biased region" description="Polar residues" evidence="17">
    <location>
        <begin position="251"/>
        <end position="266"/>
    </location>
</feature>
<dbReference type="AlphaFoldDB" id="A0AAD8BHR5"/>
<dbReference type="PANTHER" id="PTHR22973">
    <property type="entry name" value="LD35087P"/>
    <property type="match status" value="1"/>
</dbReference>
<keyword evidence="10" id="KW-0496">Mitochondrion</keyword>
<evidence type="ECO:0000256" key="13">
    <source>
        <dbReference type="ARBA" id="ARBA00067322"/>
    </source>
</evidence>
<evidence type="ECO:0000256" key="12">
    <source>
        <dbReference type="ARBA" id="ARBA00057952"/>
    </source>
</evidence>
<feature type="domain" description="ACB" evidence="19">
    <location>
        <begin position="44"/>
        <end position="135"/>
    </location>
</feature>
<gene>
    <name evidence="20" type="ORF">Bpfe_015670</name>
</gene>
<keyword evidence="6" id="KW-0007">Acetylation</keyword>
<evidence type="ECO:0000313" key="20">
    <source>
        <dbReference type="EMBL" id="KAK0054824.1"/>
    </source>
</evidence>
<keyword evidence="8" id="KW-0175">Coiled coil</keyword>
<dbReference type="InterPro" id="IPR052269">
    <property type="entry name" value="Golgi-PI4KB_interaction"/>
</dbReference>
<dbReference type="FunFam" id="1.20.80.10:FF:000017">
    <property type="entry name" value="Golgi resident protein GCP60"/>
    <property type="match status" value="1"/>
</dbReference>
<organism evidence="20 21">
    <name type="scientific">Biomphalaria pfeifferi</name>
    <name type="common">Bloodfluke planorb</name>
    <name type="synonym">Freshwater snail</name>
    <dbReference type="NCBI Taxonomy" id="112525"/>
    <lineage>
        <taxon>Eukaryota</taxon>
        <taxon>Metazoa</taxon>
        <taxon>Spiralia</taxon>
        <taxon>Lophotrochozoa</taxon>
        <taxon>Mollusca</taxon>
        <taxon>Gastropoda</taxon>
        <taxon>Heterobranchia</taxon>
        <taxon>Euthyneura</taxon>
        <taxon>Panpulmonata</taxon>
        <taxon>Hygrophila</taxon>
        <taxon>Lymnaeoidea</taxon>
        <taxon>Planorbidae</taxon>
        <taxon>Biomphalaria</taxon>
    </lineage>
</organism>
<keyword evidence="9" id="KW-0443">Lipid metabolism</keyword>
<evidence type="ECO:0000256" key="15">
    <source>
        <dbReference type="ARBA" id="ARBA00078007"/>
    </source>
</evidence>
<evidence type="ECO:0000256" key="17">
    <source>
        <dbReference type="SAM" id="MobiDB-lite"/>
    </source>
</evidence>
<feature type="domain" description="GOLD" evidence="18">
    <location>
        <begin position="377"/>
        <end position="529"/>
    </location>
</feature>
<dbReference type="InterPro" id="IPR036598">
    <property type="entry name" value="GOLD_dom_sf"/>
</dbReference>
<evidence type="ECO:0000256" key="9">
    <source>
        <dbReference type="ARBA" id="ARBA00023098"/>
    </source>
</evidence>
<comment type="subcellular location">
    <subcellularLocation>
        <location evidence="2">Golgi apparatus membrane</location>
        <topology evidence="2">Peripheral membrane protein</topology>
        <orientation evidence="2">Cytoplasmic side</orientation>
    </subcellularLocation>
    <subcellularLocation>
        <location evidence="1">Mitochondrion</location>
    </subcellularLocation>
</comment>
<dbReference type="GO" id="GO:0000139">
    <property type="term" value="C:Golgi membrane"/>
    <property type="evidence" value="ECO:0007669"/>
    <property type="project" value="UniProtKB-SubCell"/>
</dbReference>
<name>A0AAD8BHR5_BIOPF</name>
<feature type="region of interest" description="Disordered" evidence="17">
    <location>
        <begin position="437"/>
        <end position="479"/>
    </location>
</feature>
<evidence type="ECO:0000256" key="5">
    <source>
        <dbReference type="ARBA" id="ARBA00022955"/>
    </source>
</evidence>
<feature type="region of interest" description="Disordered" evidence="17">
    <location>
        <begin position="143"/>
        <end position="171"/>
    </location>
</feature>
<evidence type="ECO:0000256" key="6">
    <source>
        <dbReference type="ARBA" id="ARBA00022990"/>
    </source>
</evidence>
<proteinExistence type="predicted"/>
<dbReference type="FunFam" id="2.60.120.680:FF:000002">
    <property type="entry name" value="Putative Golgi resident protein GCP60"/>
    <property type="match status" value="1"/>
</dbReference>
<evidence type="ECO:0000256" key="7">
    <source>
        <dbReference type="ARBA" id="ARBA00023034"/>
    </source>
</evidence>
<comment type="caution">
    <text evidence="20">The sequence shown here is derived from an EMBL/GenBank/DDBJ whole genome shotgun (WGS) entry which is preliminary data.</text>
</comment>
<reference evidence="20" key="1">
    <citation type="journal article" date="2023" name="PLoS Negl. Trop. Dis.">
        <title>A genome sequence for Biomphalaria pfeifferi, the major vector snail for the human-infecting parasite Schistosoma mansoni.</title>
        <authorList>
            <person name="Bu L."/>
            <person name="Lu L."/>
            <person name="Laidemitt M.R."/>
            <person name="Zhang S.M."/>
            <person name="Mutuku M."/>
            <person name="Mkoji G."/>
            <person name="Steinauer M."/>
            <person name="Loker E.S."/>
        </authorList>
    </citation>
    <scope>NUCLEOTIDE SEQUENCE</scope>
    <source>
        <strain evidence="20">KasaAsao</strain>
    </source>
</reference>
<protein>
    <recommendedName>
        <fullName evidence="13">Golgi resident protein GCP60</fullName>
    </recommendedName>
    <alternativeName>
        <fullName evidence="15">Acyl-CoA-binding domain-containing protein 3</fullName>
    </alternativeName>
    <alternativeName>
        <fullName evidence="16">Golgi complex-associated protein 1</fullName>
    </alternativeName>
    <alternativeName>
        <fullName evidence="14">Golgi phosphoprotein 1</fullName>
    </alternativeName>
</protein>
<keyword evidence="3" id="KW-0444">Lipid biosynthesis</keyword>
<evidence type="ECO:0000256" key="8">
    <source>
        <dbReference type="ARBA" id="ARBA00023054"/>
    </source>
</evidence>
<dbReference type="GO" id="GO:0000062">
    <property type="term" value="F:fatty-acyl-CoA binding"/>
    <property type="evidence" value="ECO:0007669"/>
    <property type="project" value="InterPro"/>
</dbReference>
<evidence type="ECO:0000259" key="19">
    <source>
        <dbReference type="PROSITE" id="PS51228"/>
    </source>
</evidence>
<dbReference type="Gene3D" id="1.20.80.10">
    <property type="match status" value="1"/>
</dbReference>
<keyword evidence="4" id="KW-0597">Phosphoprotein</keyword>
<evidence type="ECO:0000256" key="10">
    <source>
        <dbReference type="ARBA" id="ARBA00023128"/>
    </source>
</evidence>